<evidence type="ECO:0000256" key="1">
    <source>
        <dbReference type="SAM" id="MobiDB-lite"/>
    </source>
</evidence>
<feature type="region of interest" description="Disordered" evidence="1">
    <location>
        <begin position="132"/>
        <end position="182"/>
    </location>
</feature>
<dbReference type="RefSeq" id="XP_022328855.1">
    <property type="nucleotide sequence ID" value="XM_022473147.1"/>
</dbReference>
<feature type="compositionally biased region" description="Polar residues" evidence="1">
    <location>
        <begin position="411"/>
        <end position="426"/>
    </location>
</feature>
<feature type="compositionally biased region" description="Basic residues" evidence="1">
    <location>
        <begin position="243"/>
        <end position="256"/>
    </location>
</feature>
<reference evidence="3 4" key="1">
    <citation type="submission" date="2025-04" db="UniProtKB">
        <authorList>
            <consortium name="RefSeq"/>
        </authorList>
    </citation>
    <scope>IDENTIFICATION</scope>
    <source>
        <tissue evidence="3 4">Whole sample</tissue>
    </source>
</reference>
<evidence type="ECO:0000313" key="2">
    <source>
        <dbReference type="Proteomes" id="UP000694844"/>
    </source>
</evidence>
<name>A0A8B8DPD7_CRAVI</name>
<feature type="compositionally biased region" description="Basic and acidic residues" evidence="1">
    <location>
        <begin position="150"/>
        <end position="161"/>
    </location>
</feature>
<gene>
    <name evidence="3 4" type="primary">LOC111127860</name>
</gene>
<dbReference type="AlphaFoldDB" id="A0A8B8DPD7"/>
<dbReference type="RefSeq" id="XP_022328856.1">
    <property type="nucleotide sequence ID" value="XM_022473148.1"/>
</dbReference>
<feature type="compositionally biased region" description="Low complexity" evidence="1">
    <location>
        <begin position="94"/>
        <end position="120"/>
    </location>
</feature>
<feature type="region of interest" description="Disordered" evidence="1">
    <location>
        <begin position="407"/>
        <end position="446"/>
    </location>
</feature>
<organism evidence="2 4">
    <name type="scientific">Crassostrea virginica</name>
    <name type="common">Eastern oyster</name>
    <dbReference type="NCBI Taxonomy" id="6565"/>
    <lineage>
        <taxon>Eukaryota</taxon>
        <taxon>Metazoa</taxon>
        <taxon>Spiralia</taxon>
        <taxon>Lophotrochozoa</taxon>
        <taxon>Mollusca</taxon>
        <taxon>Bivalvia</taxon>
        <taxon>Autobranchia</taxon>
        <taxon>Pteriomorphia</taxon>
        <taxon>Ostreida</taxon>
        <taxon>Ostreoidea</taxon>
        <taxon>Ostreidae</taxon>
        <taxon>Crassostrea</taxon>
    </lineage>
</organism>
<evidence type="ECO:0000313" key="3">
    <source>
        <dbReference type="RefSeq" id="XP_022328855.1"/>
    </source>
</evidence>
<dbReference type="GeneID" id="111127860"/>
<dbReference type="OrthoDB" id="6157734at2759"/>
<feature type="compositionally biased region" description="Basic and acidic residues" evidence="1">
    <location>
        <begin position="431"/>
        <end position="446"/>
    </location>
</feature>
<proteinExistence type="predicted"/>
<feature type="compositionally biased region" description="Basic residues" evidence="1">
    <location>
        <begin position="136"/>
        <end position="145"/>
    </location>
</feature>
<keyword evidence="2" id="KW-1185">Reference proteome</keyword>
<protein>
    <submittedName>
        <fullName evidence="3 4">Uncharacterized protein LOC111127860</fullName>
    </submittedName>
</protein>
<dbReference type="Proteomes" id="UP000694844">
    <property type="component" value="Chromosome 4"/>
</dbReference>
<dbReference type="KEGG" id="cvn:111127860"/>
<feature type="region of interest" description="Disordered" evidence="1">
    <location>
        <begin position="204"/>
        <end position="275"/>
    </location>
</feature>
<evidence type="ECO:0000313" key="4">
    <source>
        <dbReference type="RefSeq" id="XP_022328856.1"/>
    </source>
</evidence>
<sequence length="446" mass="51058">MSLKVHRNPVWTHNTNNIGHLRLHSETKNLTIAKNTSVKRHFGVLITALNNSEKKNFRIMSGNRRELEQSLLALSQRMREINQSRLSVPSIRKNSVSPRDSRSVSDSSSYSFSSSSSVTSYNSFSKYVGRRLSPVKGKRKSRHSTQKGMTDSEKSEEDGTKRERRLATISPPDIAELQNMSDNPTEFAEKTRFSLPELQERISSRKSYVQITPFPDLPTEPEQTHKEETSSAVTEDNVGTPRRSQRKRSKASKRSSKGSMEEIPIQEPESPRNNPHARMIALQKLQMETQRRAALIEKQKRELMKKNRKEVTECFRYSHAVEQFLKSKRQNSKISMSDVPDEVEYDEEGREIRRLGPSVLAVINVDDMDYITSVTVRRRRHTTSGLGEKRPSFYRTKSRKSIASIYHPLPSINSETKTNSNDQTLSPKKLLPKDELPPLVEEHVAA</sequence>
<accession>A0A8B8DPD7</accession>
<feature type="region of interest" description="Disordered" evidence="1">
    <location>
        <begin position="90"/>
        <end position="120"/>
    </location>
</feature>